<dbReference type="EMBL" id="JAANQT010002285">
    <property type="protein sequence ID" value="KAG1302752.1"/>
    <property type="molecule type" value="Genomic_DNA"/>
</dbReference>
<dbReference type="InterPro" id="IPR013860">
    <property type="entry name" value="AreA_GATA"/>
</dbReference>
<evidence type="ECO:0000313" key="2">
    <source>
        <dbReference type="EMBL" id="KAG1302752.1"/>
    </source>
</evidence>
<proteinExistence type="predicted"/>
<dbReference type="InterPro" id="IPR053043">
    <property type="entry name" value="Ras-cAMP_regulatory"/>
</dbReference>
<accession>A0A9P7BN72</accession>
<dbReference type="Pfam" id="PF08550">
    <property type="entry name" value="GATA_AreA"/>
    <property type="match status" value="1"/>
</dbReference>
<dbReference type="OrthoDB" id="515401at2759"/>
<dbReference type="PANTHER" id="PTHR28014:SF1">
    <property type="entry name" value="NEGATIVE REGULATOR OF RAS-CAMP PATHWAY"/>
    <property type="match status" value="1"/>
</dbReference>
<organism evidence="2 3">
    <name type="scientific">Rhizopus oryzae</name>
    <name type="common">Mucormycosis agent</name>
    <name type="synonym">Rhizopus arrhizus var. delemar</name>
    <dbReference type="NCBI Taxonomy" id="64495"/>
    <lineage>
        <taxon>Eukaryota</taxon>
        <taxon>Fungi</taxon>
        <taxon>Fungi incertae sedis</taxon>
        <taxon>Mucoromycota</taxon>
        <taxon>Mucoromycotina</taxon>
        <taxon>Mucoromycetes</taxon>
        <taxon>Mucorales</taxon>
        <taxon>Mucorineae</taxon>
        <taxon>Rhizopodaceae</taxon>
        <taxon>Rhizopus</taxon>
    </lineage>
</organism>
<dbReference type="GO" id="GO:0000122">
    <property type="term" value="P:negative regulation of transcription by RNA polymerase II"/>
    <property type="evidence" value="ECO:0007669"/>
    <property type="project" value="TreeGrafter"/>
</dbReference>
<name>A0A9P7BN72_RHIOR</name>
<dbReference type="GO" id="GO:0005737">
    <property type="term" value="C:cytoplasm"/>
    <property type="evidence" value="ECO:0007669"/>
    <property type="project" value="TreeGrafter"/>
</dbReference>
<dbReference type="AlphaFoldDB" id="A0A9P7BN72"/>
<dbReference type="GO" id="GO:0006808">
    <property type="term" value="P:regulation of nitrogen utilization"/>
    <property type="evidence" value="ECO:0007669"/>
    <property type="project" value="TreeGrafter"/>
</dbReference>
<protein>
    <recommendedName>
        <fullName evidence="1">Nitrogen regulatory protein areA GATA-like domain-containing protein</fullName>
    </recommendedName>
</protein>
<dbReference type="Proteomes" id="UP000716291">
    <property type="component" value="Unassembled WGS sequence"/>
</dbReference>
<keyword evidence="3" id="KW-1185">Reference proteome</keyword>
<dbReference type="PANTHER" id="PTHR28014">
    <property type="entry name" value="NEGATIVE REGULATOR OF RAS-CAMP PATHWAY"/>
    <property type="match status" value="1"/>
</dbReference>
<feature type="domain" description="Nitrogen regulatory protein areA GATA-like" evidence="1">
    <location>
        <begin position="32"/>
        <end position="59"/>
    </location>
</feature>
<reference evidence="2" key="1">
    <citation type="journal article" date="2020" name="Microb. Genom.">
        <title>Genetic diversity of clinical and environmental Mucorales isolates obtained from an investigation of mucormycosis cases among solid organ transplant recipients.</title>
        <authorList>
            <person name="Nguyen M.H."/>
            <person name="Kaul D."/>
            <person name="Muto C."/>
            <person name="Cheng S.J."/>
            <person name="Richter R.A."/>
            <person name="Bruno V.M."/>
            <person name="Liu G."/>
            <person name="Beyhan S."/>
            <person name="Sundermann A.J."/>
            <person name="Mounaud S."/>
            <person name="Pasculle A.W."/>
            <person name="Nierman W.C."/>
            <person name="Driscoll E."/>
            <person name="Cumbie R."/>
            <person name="Clancy C.J."/>
            <person name="Dupont C.L."/>
        </authorList>
    </citation>
    <scope>NUCLEOTIDE SEQUENCE</scope>
    <source>
        <strain evidence="2">GL11</strain>
    </source>
</reference>
<gene>
    <name evidence="2" type="ORF">G6F64_010667</name>
</gene>
<dbReference type="GO" id="GO:0031930">
    <property type="term" value="P:mitochondria-nucleus signaling pathway"/>
    <property type="evidence" value="ECO:0007669"/>
    <property type="project" value="TreeGrafter"/>
</dbReference>
<sequence>MYSNEIHLPILITSHLSEHSLPWNNLDQLSCLWATFTKCKTNIQDGFRLENLSWRLWYRQSVLKKKQRPNTVRDIDYTNAKTTPCSLRRTRSLPNIKQQQQQPSVKKIRKFFIDDEQPIKKKPLLRRSSTLPKPISLLSEMLSTAKTETGPSKTTSGLRRCQTKYCRLDQLVLNAA</sequence>
<comment type="caution">
    <text evidence="2">The sequence shown here is derived from an EMBL/GenBank/DDBJ whole genome shotgun (WGS) entry which is preliminary data.</text>
</comment>
<evidence type="ECO:0000259" key="1">
    <source>
        <dbReference type="Pfam" id="PF08550"/>
    </source>
</evidence>
<evidence type="ECO:0000313" key="3">
    <source>
        <dbReference type="Proteomes" id="UP000716291"/>
    </source>
</evidence>